<feature type="region of interest" description="Disordered" evidence="1">
    <location>
        <begin position="1"/>
        <end position="25"/>
    </location>
</feature>
<reference evidence="2 3" key="1">
    <citation type="submission" date="2020-08" db="EMBL/GenBank/DDBJ databases">
        <authorList>
            <person name="Canfield G.S."/>
            <person name="Duerkop B.A."/>
        </authorList>
    </citation>
    <scope>NUCLEOTIDE SEQUENCE [LARGE SCALE GENOMIC DNA]</scope>
</reference>
<gene>
    <name evidence="2" type="ORF">phi9183_ORF069</name>
</gene>
<feature type="region of interest" description="Disordered" evidence="1">
    <location>
        <begin position="39"/>
        <end position="58"/>
    </location>
</feature>
<sequence>MVQVKRVAGYQQEQETPLGVSEHNLGKQVFTEEVIGKGAKADQEALHPTTTTTSTVGA</sequence>
<keyword evidence="3" id="KW-1185">Reference proteome</keyword>
<feature type="compositionally biased region" description="Polar residues" evidence="1">
    <location>
        <begin position="48"/>
        <end position="58"/>
    </location>
</feature>
<organism evidence="2 3">
    <name type="scientific">Enterococcus phage 9183</name>
    <dbReference type="NCBI Taxonomy" id="2763102"/>
    <lineage>
        <taxon>Viruses</taxon>
        <taxon>Duplodnaviria</taxon>
        <taxon>Heunggongvirae</taxon>
        <taxon>Uroviricota</taxon>
        <taxon>Caudoviricetes</taxon>
        <taxon>Andrewesvirinae</taxon>
        <taxon>Denvervirus</taxon>
        <taxon>Denvervirus dv9183</taxon>
    </lineage>
</organism>
<evidence type="ECO:0000256" key="1">
    <source>
        <dbReference type="SAM" id="MobiDB-lite"/>
    </source>
</evidence>
<dbReference type="EMBL" id="MT939241">
    <property type="protein sequence ID" value="QOC57562.1"/>
    <property type="molecule type" value="Genomic_DNA"/>
</dbReference>
<evidence type="ECO:0000313" key="3">
    <source>
        <dbReference type="Proteomes" id="UP000516647"/>
    </source>
</evidence>
<protein>
    <submittedName>
        <fullName evidence="2">Uncharacterized protein</fullName>
    </submittedName>
</protein>
<proteinExistence type="predicted"/>
<accession>A0A7L7SM73</accession>
<evidence type="ECO:0000313" key="2">
    <source>
        <dbReference type="EMBL" id="QOC57562.1"/>
    </source>
</evidence>
<name>A0A7L7SM73_9CAUD</name>
<dbReference type="Proteomes" id="UP000516647">
    <property type="component" value="Segment"/>
</dbReference>